<feature type="transmembrane region" description="Helical" evidence="8">
    <location>
        <begin position="200"/>
        <end position="220"/>
    </location>
</feature>
<evidence type="ECO:0000256" key="2">
    <source>
        <dbReference type="ARBA" id="ARBA00022448"/>
    </source>
</evidence>
<feature type="transmembrane region" description="Helical" evidence="8">
    <location>
        <begin position="83"/>
        <end position="107"/>
    </location>
</feature>
<evidence type="ECO:0000256" key="1">
    <source>
        <dbReference type="ARBA" id="ARBA00004651"/>
    </source>
</evidence>
<keyword evidence="7 8" id="KW-0472">Membrane</keyword>
<keyword evidence="4 8" id="KW-0812">Transmembrane</keyword>
<evidence type="ECO:0000256" key="4">
    <source>
        <dbReference type="ARBA" id="ARBA00022692"/>
    </source>
</evidence>
<dbReference type="PANTHER" id="PTHR32024:SF1">
    <property type="entry name" value="KTR SYSTEM POTASSIUM UPTAKE PROTEIN B"/>
    <property type="match status" value="1"/>
</dbReference>
<reference evidence="9 10" key="1">
    <citation type="submission" date="2024-10" db="EMBL/GenBank/DDBJ databases">
        <title>The Natural Products Discovery Center: Release of the First 8490 Sequenced Strains for Exploring Actinobacteria Biosynthetic Diversity.</title>
        <authorList>
            <person name="Kalkreuter E."/>
            <person name="Kautsar S.A."/>
            <person name="Yang D."/>
            <person name="Bader C.D."/>
            <person name="Teijaro C.N."/>
            <person name="Fluegel L."/>
            <person name="Davis C.M."/>
            <person name="Simpson J.R."/>
            <person name="Lauterbach L."/>
            <person name="Steele A.D."/>
            <person name="Gui C."/>
            <person name="Meng S."/>
            <person name="Li G."/>
            <person name="Viehrig K."/>
            <person name="Ye F."/>
            <person name="Su P."/>
            <person name="Kiefer A.F."/>
            <person name="Nichols A."/>
            <person name="Cepeda A.J."/>
            <person name="Yan W."/>
            <person name="Fan B."/>
            <person name="Jiang Y."/>
            <person name="Adhikari A."/>
            <person name="Zheng C.-J."/>
            <person name="Schuster L."/>
            <person name="Cowan T.M."/>
            <person name="Smanski M.J."/>
            <person name="Chevrette M.G."/>
            <person name="De Carvalho L.P.S."/>
            <person name="Shen B."/>
        </authorList>
    </citation>
    <scope>NUCLEOTIDE SEQUENCE [LARGE SCALE GENOMIC DNA]</scope>
    <source>
        <strain evidence="9 10">NPDC050545</strain>
    </source>
</reference>
<feature type="transmembrane region" description="Helical" evidence="8">
    <location>
        <begin position="308"/>
        <end position="338"/>
    </location>
</feature>
<feature type="transmembrane region" description="Helical" evidence="8">
    <location>
        <begin position="359"/>
        <end position="385"/>
    </location>
</feature>
<evidence type="ECO:0000256" key="7">
    <source>
        <dbReference type="ARBA" id="ARBA00023136"/>
    </source>
</evidence>
<feature type="transmembrane region" description="Helical" evidence="8">
    <location>
        <begin position="415"/>
        <end position="437"/>
    </location>
</feature>
<proteinExistence type="predicted"/>
<name>A0ABW7Z9F6_9ACTN</name>
<feature type="transmembrane region" description="Helical" evidence="8">
    <location>
        <begin position="52"/>
        <end position="71"/>
    </location>
</feature>
<organism evidence="9 10">
    <name type="scientific">Nonomuraea typhae</name>
    <dbReference type="NCBI Taxonomy" id="2603600"/>
    <lineage>
        <taxon>Bacteria</taxon>
        <taxon>Bacillati</taxon>
        <taxon>Actinomycetota</taxon>
        <taxon>Actinomycetes</taxon>
        <taxon>Streptosporangiales</taxon>
        <taxon>Streptosporangiaceae</taxon>
        <taxon>Nonomuraea</taxon>
    </lineage>
</organism>
<keyword evidence="6" id="KW-0406">Ion transport</keyword>
<accession>A0ABW7Z9F6</accession>
<dbReference type="Pfam" id="PF02386">
    <property type="entry name" value="TrkH"/>
    <property type="match status" value="1"/>
</dbReference>
<evidence type="ECO:0000256" key="6">
    <source>
        <dbReference type="ARBA" id="ARBA00023065"/>
    </source>
</evidence>
<feature type="transmembrane region" description="Helical" evidence="8">
    <location>
        <begin position="20"/>
        <end position="40"/>
    </location>
</feature>
<evidence type="ECO:0000256" key="8">
    <source>
        <dbReference type="SAM" id="Phobius"/>
    </source>
</evidence>
<feature type="transmembrane region" description="Helical" evidence="8">
    <location>
        <begin position="138"/>
        <end position="157"/>
    </location>
</feature>
<comment type="caution">
    <text evidence="9">The sequence shown here is derived from an EMBL/GenBank/DDBJ whole genome shotgun (WGS) entry which is preliminary data.</text>
</comment>
<keyword evidence="5 8" id="KW-1133">Transmembrane helix</keyword>
<gene>
    <name evidence="9" type="ORF">ACIBG2_38585</name>
</gene>
<dbReference type="Proteomes" id="UP001612741">
    <property type="component" value="Unassembled WGS sequence"/>
</dbReference>
<keyword evidence="10" id="KW-1185">Reference proteome</keyword>
<evidence type="ECO:0000313" key="10">
    <source>
        <dbReference type="Proteomes" id="UP001612741"/>
    </source>
</evidence>
<feature type="transmembrane region" description="Helical" evidence="8">
    <location>
        <begin position="240"/>
        <end position="259"/>
    </location>
</feature>
<dbReference type="InterPro" id="IPR003445">
    <property type="entry name" value="Cat_transpt"/>
</dbReference>
<protein>
    <submittedName>
        <fullName evidence="9">TrkH family potassium uptake protein</fullName>
    </submittedName>
</protein>
<comment type="subcellular location">
    <subcellularLocation>
        <location evidence="1">Cell membrane</location>
        <topology evidence="1">Multi-pass membrane protein</topology>
    </subcellularLocation>
</comment>
<evidence type="ECO:0000313" key="9">
    <source>
        <dbReference type="EMBL" id="MFI6503344.1"/>
    </source>
</evidence>
<dbReference type="PANTHER" id="PTHR32024">
    <property type="entry name" value="TRK SYSTEM POTASSIUM UPTAKE PROTEIN TRKG-RELATED"/>
    <property type="match status" value="1"/>
</dbReference>
<sequence length="454" mass="48962">MPFTRRARWSAALLSRFHHPAQIVVTSFGLLVLAGTILLLQPISTVGKPAGLVEALFTATSAVTVTGLAVVDTQAHWSLFGEVVIAALVQVGGLGIMTFATVFAVLIGRRVGVRFRMLAQAETTMLSAADLRSIARRVVVFSLTCEAVFAAVLAWRWMTGYGEPFGQAVYYGVFHSIMAFNHAGFALWPDSLTRFVADPWISLTVSAAVIVGGLGFPVVFELMRTWRKPRAWSVTTRLTVWITLALLAVGTLFLLVAEWDNPKTFGPLDEGGKLLAAFFASTMTRSAGLNSVDIGQMETSSWLISDVLMFIGGASASTAGGIRVTTFGVLAFVIWAELRGEPRVNIGHRRVPESVQRQAITVSLLSMAVVVVSTYLLLVISPFAFDQVLFEVVSAFTTTGLSTGITAQLPAAGQIILTVLMFIGRTGTITLGTALAMKERTRRYELPEERVLVG</sequence>
<evidence type="ECO:0000256" key="3">
    <source>
        <dbReference type="ARBA" id="ARBA00022475"/>
    </source>
</evidence>
<keyword evidence="2" id="KW-0813">Transport</keyword>
<dbReference type="EMBL" id="JBITGY010000011">
    <property type="protein sequence ID" value="MFI6503344.1"/>
    <property type="molecule type" value="Genomic_DNA"/>
</dbReference>
<dbReference type="RefSeq" id="WP_397089131.1">
    <property type="nucleotide sequence ID" value="NZ_JBITGY010000011.1"/>
</dbReference>
<evidence type="ECO:0000256" key="5">
    <source>
        <dbReference type="ARBA" id="ARBA00022989"/>
    </source>
</evidence>
<keyword evidence="3" id="KW-1003">Cell membrane</keyword>